<feature type="signal peptide" evidence="1">
    <location>
        <begin position="1"/>
        <end position="19"/>
    </location>
</feature>
<dbReference type="InterPro" id="IPR011990">
    <property type="entry name" value="TPR-like_helical_dom_sf"/>
</dbReference>
<evidence type="ECO:0008006" key="4">
    <source>
        <dbReference type="Google" id="ProtNLM"/>
    </source>
</evidence>
<comment type="caution">
    <text evidence="2">The sequence shown here is derived from an EMBL/GenBank/DDBJ whole genome shotgun (WGS) entry which is preliminary data.</text>
</comment>
<dbReference type="Proteomes" id="UP000486602">
    <property type="component" value="Unassembled WGS sequence"/>
</dbReference>
<evidence type="ECO:0000313" key="2">
    <source>
        <dbReference type="EMBL" id="NEN23664.1"/>
    </source>
</evidence>
<dbReference type="SUPFAM" id="SSF48452">
    <property type="entry name" value="TPR-like"/>
    <property type="match status" value="1"/>
</dbReference>
<feature type="chain" id="PRO_5029729800" description="Tetratricopeptide repeat protein" evidence="1">
    <location>
        <begin position="20"/>
        <end position="737"/>
    </location>
</feature>
<evidence type="ECO:0000256" key="1">
    <source>
        <dbReference type="SAM" id="SignalP"/>
    </source>
</evidence>
<name>A0A7K3WQ96_9FLAO</name>
<dbReference type="AlphaFoldDB" id="A0A7K3WQ96"/>
<evidence type="ECO:0000313" key="3">
    <source>
        <dbReference type="Proteomes" id="UP000486602"/>
    </source>
</evidence>
<dbReference type="EMBL" id="JAAGVY010000013">
    <property type="protein sequence ID" value="NEN23664.1"/>
    <property type="molecule type" value="Genomic_DNA"/>
</dbReference>
<accession>A0A7K3WQ96</accession>
<keyword evidence="1" id="KW-0732">Signal</keyword>
<dbReference type="Gene3D" id="1.25.40.10">
    <property type="entry name" value="Tetratricopeptide repeat domain"/>
    <property type="match status" value="1"/>
</dbReference>
<gene>
    <name evidence="2" type="ORF">G3O08_09135</name>
</gene>
<organism evidence="2 3">
    <name type="scientific">Cryomorpha ignava</name>
    <dbReference type="NCBI Taxonomy" id="101383"/>
    <lineage>
        <taxon>Bacteria</taxon>
        <taxon>Pseudomonadati</taxon>
        <taxon>Bacteroidota</taxon>
        <taxon>Flavobacteriia</taxon>
        <taxon>Flavobacteriales</taxon>
        <taxon>Cryomorphaceae</taxon>
        <taxon>Cryomorpha</taxon>
    </lineage>
</organism>
<dbReference type="SUPFAM" id="SSF82171">
    <property type="entry name" value="DPP6 N-terminal domain-like"/>
    <property type="match status" value="1"/>
</dbReference>
<protein>
    <recommendedName>
        <fullName evidence="4">Tetratricopeptide repeat protein</fullName>
    </recommendedName>
</protein>
<sequence length="737" mass="83376">MKSILKIALILVAAFFAEAATAQRLQDWLNLGDKAMEENDPYGALRYYTRAMEMDSAKGEVKYKYAEALRANHDYAKAAYYYGEVYRRERGRIYPQGGVWLATMQKQAGEYAEAKQNWRRVRNQFSRDRNGYYYKKAVQEMRSTTLAMDWSKDETPFELEQIGEPINSEQSEFAGYFIDDGELIFSSLRGTFNEKGQLTSKPEKYIPRLYKADSALKTVEIYSEFPFSNPVFNYASSANEERIAVAGINKKGKNTISIFEKGSKSLIYQIPADSDTAWYSQPAYGFVGDRKVLFFSSNRPGGFGQEDIWYVFADEPNGEPVNAGKFVNSPGSEITPFYRGDLQKLYFASDWHAGFGGYDIFESDMIGSNLGFPENLKQPFNSPANDLYYSFNEKIGKGSISSNRLGSKANDGAGCCNDLWLFTEELIQKSDTLPQITTLEELNDYLPVKLYFHNDEPDPRTRTETTPQNYLDTYRNYVALLPEYRKEYRAGLTEDEGDEAEDAMDLFFIDEIDQGVNDLEQFTKLLLVELEKGQRVVVTVKGFASPLAETDYNVKLTSRRISSLENYLKSYKRGIFLPYFQASAEAGGTLDINKIPFGEYVASAVVSDNPNERNAIYSIAAAQERKIEIVSVQRAQNDTSLAEIRFNSEIQDFGTITAGYSIPFSFAFSCVGNLTIDSIRTNPMEITILDQSYENGSGRIAGILHPSHSRGKQNNVILIFANIPGQSRELNITYEIE</sequence>
<proteinExistence type="predicted"/>
<reference evidence="2 3" key="1">
    <citation type="submission" date="2020-02" db="EMBL/GenBank/DDBJ databases">
        <title>Out from the shadows clarifying the taxonomy of the family Cryomorphaceae and related taxa by utilizing the GTDB taxonomic framework.</title>
        <authorList>
            <person name="Bowman J.P."/>
        </authorList>
    </citation>
    <scope>NUCLEOTIDE SEQUENCE [LARGE SCALE GENOMIC DNA]</scope>
    <source>
        <strain evidence="2 3">QSSC 1-22</strain>
    </source>
</reference>
<keyword evidence="3" id="KW-1185">Reference proteome</keyword>